<sequence>MKLLKKRKTGSAADNQALLRVRLMLTAKQRKVADYLDRKTLYWNRNSKIIALVIFCLLFGGACLLLLIKAIIHY</sequence>
<keyword evidence="1" id="KW-1133">Transmembrane helix</keyword>
<evidence type="ECO:0000313" key="3">
    <source>
        <dbReference type="EMBL" id="QTE48169.1"/>
    </source>
</evidence>
<dbReference type="Proteomes" id="UP000250557">
    <property type="component" value="Chromosome"/>
</dbReference>
<dbReference type="EMBL" id="CP071880">
    <property type="protein sequence ID" value="QTE48169.1"/>
    <property type="molecule type" value="Genomic_DNA"/>
</dbReference>
<reference evidence="2 4" key="1">
    <citation type="submission" date="2019-08" db="EMBL/GenBank/DDBJ databases">
        <title>Comparative genome analysis confer to the adaptation heavy metal polluted environment.</title>
        <authorList>
            <person name="Li Y."/>
        </authorList>
    </citation>
    <scope>NUCLEOTIDE SEQUENCE [LARGE SCALE GENOMIC DNA]</scope>
    <source>
        <strain evidence="2 4">P2</strain>
    </source>
</reference>
<feature type="transmembrane region" description="Helical" evidence="1">
    <location>
        <begin position="49"/>
        <end position="72"/>
    </location>
</feature>
<dbReference type="EMBL" id="CP043451">
    <property type="protein sequence ID" value="QEM03079.1"/>
    <property type="molecule type" value="Genomic_DNA"/>
</dbReference>
<evidence type="ECO:0000313" key="5">
    <source>
        <dbReference type="Proteomes" id="UP000663940"/>
    </source>
</evidence>
<gene>
    <name evidence="2" type="ORF">DIU31_005930</name>
    <name evidence="3" type="ORF">J3L21_21780</name>
</gene>
<evidence type="ECO:0000313" key="4">
    <source>
        <dbReference type="Proteomes" id="UP000250557"/>
    </source>
</evidence>
<reference evidence="3 5" key="2">
    <citation type="submission" date="2021-03" db="EMBL/GenBank/DDBJ databases">
        <title>Mucilaginibacter strains isolated from gold and copper mining confer multi heavy-metal resistance.</title>
        <authorList>
            <person name="Li Y."/>
        </authorList>
    </citation>
    <scope>NUCLEOTIDE SEQUENCE [LARGE SCALE GENOMIC DNA]</scope>
    <source>
        <strain evidence="3 5">P2-4</strain>
    </source>
</reference>
<accession>A0AAE6MHB1</accession>
<keyword evidence="1" id="KW-0812">Transmembrane</keyword>
<name>A0AAE6MHB1_9SPHI</name>
<evidence type="ECO:0000256" key="1">
    <source>
        <dbReference type="SAM" id="Phobius"/>
    </source>
</evidence>
<organism evidence="2 4">
    <name type="scientific">Mucilaginibacter rubeus</name>
    <dbReference type="NCBI Taxonomy" id="2027860"/>
    <lineage>
        <taxon>Bacteria</taxon>
        <taxon>Pseudomonadati</taxon>
        <taxon>Bacteroidota</taxon>
        <taxon>Sphingobacteriia</taxon>
        <taxon>Sphingobacteriales</taxon>
        <taxon>Sphingobacteriaceae</taxon>
        <taxon>Mucilaginibacter</taxon>
    </lineage>
</organism>
<keyword evidence="5" id="KW-1185">Reference proteome</keyword>
<dbReference type="RefSeq" id="WP_112656772.1">
    <property type="nucleotide sequence ID" value="NZ_CP043451.1"/>
</dbReference>
<proteinExistence type="predicted"/>
<evidence type="ECO:0000313" key="2">
    <source>
        <dbReference type="EMBL" id="QEM03079.1"/>
    </source>
</evidence>
<dbReference type="AlphaFoldDB" id="A0AAE6MHB1"/>
<keyword evidence="1" id="KW-0472">Membrane</keyword>
<protein>
    <submittedName>
        <fullName evidence="2">Uncharacterized protein</fullName>
    </submittedName>
</protein>
<dbReference type="Proteomes" id="UP000663940">
    <property type="component" value="Chromosome"/>
</dbReference>